<gene>
    <name evidence="4" type="ORF">ACFQ34_32820</name>
</gene>
<keyword evidence="5" id="KW-1185">Reference proteome</keyword>
<feature type="transmembrane region" description="Helical" evidence="2">
    <location>
        <begin position="143"/>
        <end position="162"/>
    </location>
</feature>
<feature type="chain" id="PRO_5047462475" evidence="3">
    <location>
        <begin position="26"/>
        <end position="317"/>
    </location>
</feature>
<feature type="compositionally biased region" description="Pro residues" evidence="1">
    <location>
        <begin position="294"/>
        <end position="303"/>
    </location>
</feature>
<evidence type="ECO:0000256" key="3">
    <source>
        <dbReference type="SAM" id="SignalP"/>
    </source>
</evidence>
<keyword evidence="2" id="KW-0472">Membrane</keyword>
<comment type="caution">
    <text evidence="4">The sequence shown here is derived from an EMBL/GenBank/DDBJ whole genome shotgun (WGS) entry which is preliminary data.</text>
</comment>
<evidence type="ECO:0000256" key="2">
    <source>
        <dbReference type="SAM" id="Phobius"/>
    </source>
</evidence>
<protein>
    <submittedName>
        <fullName evidence="4">Uncharacterized protein</fullName>
    </submittedName>
</protein>
<keyword evidence="3" id="KW-0732">Signal</keyword>
<accession>A0ABW3VSC5</accession>
<name>A0ABW3VSC5_9PSEU</name>
<keyword evidence="2" id="KW-1133">Transmembrane helix</keyword>
<organism evidence="4 5">
    <name type="scientific">Pseudonocardia benzenivorans</name>
    <dbReference type="NCBI Taxonomy" id="228005"/>
    <lineage>
        <taxon>Bacteria</taxon>
        <taxon>Bacillati</taxon>
        <taxon>Actinomycetota</taxon>
        <taxon>Actinomycetes</taxon>
        <taxon>Pseudonocardiales</taxon>
        <taxon>Pseudonocardiaceae</taxon>
        <taxon>Pseudonocardia</taxon>
    </lineage>
</organism>
<evidence type="ECO:0000313" key="5">
    <source>
        <dbReference type="Proteomes" id="UP001597182"/>
    </source>
</evidence>
<feature type="signal peptide" evidence="3">
    <location>
        <begin position="1"/>
        <end position="25"/>
    </location>
</feature>
<evidence type="ECO:0000256" key="1">
    <source>
        <dbReference type="SAM" id="MobiDB-lite"/>
    </source>
</evidence>
<proteinExistence type="predicted"/>
<feature type="transmembrane region" description="Helical" evidence="2">
    <location>
        <begin position="232"/>
        <end position="253"/>
    </location>
</feature>
<feature type="compositionally biased region" description="Acidic residues" evidence="1">
    <location>
        <begin position="306"/>
        <end position="317"/>
    </location>
</feature>
<reference evidence="5" key="1">
    <citation type="journal article" date="2019" name="Int. J. Syst. Evol. Microbiol.">
        <title>The Global Catalogue of Microorganisms (GCM) 10K type strain sequencing project: providing services to taxonomists for standard genome sequencing and annotation.</title>
        <authorList>
            <consortium name="The Broad Institute Genomics Platform"/>
            <consortium name="The Broad Institute Genome Sequencing Center for Infectious Disease"/>
            <person name="Wu L."/>
            <person name="Ma J."/>
        </authorList>
    </citation>
    <scope>NUCLEOTIDE SEQUENCE [LARGE SCALE GENOMIC DNA]</scope>
    <source>
        <strain evidence="5">CCUG 49018</strain>
    </source>
</reference>
<feature type="transmembrane region" description="Helical" evidence="2">
    <location>
        <begin position="169"/>
        <end position="191"/>
    </location>
</feature>
<dbReference type="Proteomes" id="UP001597182">
    <property type="component" value="Unassembled WGS sequence"/>
</dbReference>
<dbReference type="RefSeq" id="WP_339124190.1">
    <property type="nucleotide sequence ID" value="NZ_BAABKS010000066.1"/>
</dbReference>
<sequence length="317" mass="31727">MTSWPRRLCGVFVLAVVLLPAGAVAASAHSGGLEPQPVLPQVVAVEPAVPGLQVSVVEYGARLRIDNGTGSPVDVAPAGSARTVEPVVAPGTTARWADPRVAGADGGAGPEPVGWSVPLTVGDTAVVVRGETVRPPAPSPGPWWLLTAAVAAAATVLGSLAVRRRAAAIATAALSVGMVASYVVHVLGSALAPDDVDYWPTVWRTAGVVGTVAVVAALAGAVLVVAGRRFGLLLCALSGALLVLLTGADVGSFGNAVLPFGWAPDLDRVTTALTFGGGLGLFLTGFAVLRALTPAPPPDPPTAPDAVEDLDPAEESR</sequence>
<keyword evidence="2" id="KW-0812">Transmembrane</keyword>
<dbReference type="EMBL" id="JBHTMB010000333">
    <property type="protein sequence ID" value="MFD1238087.1"/>
    <property type="molecule type" value="Genomic_DNA"/>
</dbReference>
<evidence type="ECO:0000313" key="4">
    <source>
        <dbReference type="EMBL" id="MFD1238087.1"/>
    </source>
</evidence>
<feature type="transmembrane region" description="Helical" evidence="2">
    <location>
        <begin position="273"/>
        <end position="292"/>
    </location>
</feature>
<feature type="region of interest" description="Disordered" evidence="1">
    <location>
        <begin position="294"/>
        <end position="317"/>
    </location>
</feature>
<feature type="transmembrane region" description="Helical" evidence="2">
    <location>
        <begin position="203"/>
        <end position="225"/>
    </location>
</feature>